<evidence type="ECO:0000256" key="7">
    <source>
        <dbReference type="SAM" id="Phobius"/>
    </source>
</evidence>
<reference evidence="10" key="1">
    <citation type="submission" date="2025-08" db="UniProtKB">
        <authorList>
            <consortium name="RefSeq"/>
        </authorList>
    </citation>
    <scope>IDENTIFICATION</scope>
    <source>
        <tissue evidence="10">Young leaves</tissue>
    </source>
</reference>
<dbReference type="GO" id="GO:0005886">
    <property type="term" value="C:plasma membrane"/>
    <property type="evidence" value="ECO:0007669"/>
    <property type="project" value="UniProtKB-SubCell"/>
</dbReference>
<gene>
    <name evidence="10" type="primary">LOC103720710</name>
</gene>
<dbReference type="RefSeq" id="XP_008808771.1">
    <property type="nucleotide sequence ID" value="XM_008810549.4"/>
</dbReference>
<evidence type="ECO:0000313" key="10">
    <source>
        <dbReference type="RefSeq" id="XP_008808771.1"/>
    </source>
</evidence>
<keyword evidence="9" id="KW-1185">Reference proteome</keyword>
<comment type="similarity">
    <text evidence="4 5">Belongs to the small heat shock protein (HSP20) family.</text>
</comment>
<dbReference type="SUPFAM" id="SSF49764">
    <property type="entry name" value="HSP20-like chaperones"/>
    <property type="match status" value="1"/>
</dbReference>
<feature type="domain" description="SHSP" evidence="8">
    <location>
        <begin position="9"/>
        <end position="115"/>
    </location>
</feature>
<protein>
    <submittedName>
        <fullName evidence="10">Inactive protein RESTRICTED TEV MOVEMENT 2-like</fullName>
    </submittedName>
</protein>
<name>A0A8B7CXZ6_PHODC</name>
<dbReference type="PANTHER" id="PTHR43670">
    <property type="entry name" value="HEAT SHOCK PROTEIN 26"/>
    <property type="match status" value="1"/>
</dbReference>
<evidence type="ECO:0000256" key="6">
    <source>
        <dbReference type="SAM" id="MobiDB-lite"/>
    </source>
</evidence>
<evidence type="ECO:0000256" key="4">
    <source>
        <dbReference type="PROSITE-ProRule" id="PRU00285"/>
    </source>
</evidence>
<evidence type="ECO:0000256" key="1">
    <source>
        <dbReference type="ARBA" id="ARBA00004162"/>
    </source>
</evidence>
<keyword evidence="3" id="KW-0611">Plant defense</keyword>
<sequence>MDTSKSPTPNYQDVDPEFEWSQQEGSYTLRVHLPGFKRENLRVQLDDDGNLMTSGEQPLDSIRRIRFNKVFKIPEDCNVDGIHAKFENGVLYVIHPKVKTTRLADDSQRGPSPVAKPAEAETQPAAGQQQEERKSSELVDTAQKDAEKIAEKEKDRTAGPARNGKVAGDVRGDEGTDNGIKAVDEGRMEPKPEHVTAEGVGAASVAETVRYDNGRPLGDPTKPMQPLWNVAAAILVLACLAMYMAYKLGKASR</sequence>
<evidence type="ECO:0000256" key="5">
    <source>
        <dbReference type="RuleBase" id="RU003616"/>
    </source>
</evidence>
<evidence type="ECO:0000256" key="3">
    <source>
        <dbReference type="ARBA" id="ARBA00022821"/>
    </source>
</evidence>
<dbReference type="KEGG" id="pda:103720710"/>
<keyword evidence="2" id="KW-1003">Cell membrane</keyword>
<dbReference type="GO" id="GO:0034605">
    <property type="term" value="P:cellular response to heat"/>
    <property type="evidence" value="ECO:0007669"/>
    <property type="project" value="TreeGrafter"/>
</dbReference>
<proteinExistence type="inferred from homology"/>
<evidence type="ECO:0000259" key="8">
    <source>
        <dbReference type="PROSITE" id="PS01031"/>
    </source>
</evidence>
<dbReference type="Gene3D" id="2.60.40.790">
    <property type="match status" value="1"/>
</dbReference>
<comment type="subcellular location">
    <subcellularLocation>
        <location evidence="1">Cell membrane</location>
        <topology evidence="1">Single-pass membrane protein</topology>
    </subcellularLocation>
</comment>
<feature type="compositionally biased region" description="Basic and acidic residues" evidence="6">
    <location>
        <begin position="130"/>
        <end position="157"/>
    </location>
</feature>
<dbReference type="Pfam" id="PF00011">
    <property type="entry name" value="HSP20"/>
    <property type="match status" value="1"/>
</dbReference>
<dbReference type="PANTHER" id="PTHR43670:SF114">
    <property type="entry name" value="OS05G0592000 PROTEIN"/>
    <property type="match status" value="1"/>
</dbReference>
<accession>A0A8B7CXZ6</accession>
<organism evidence="9 10">
    <name type="scientific">Phoenix dactylifera</name>
    <name type="common">Date palm</name>
    <dbReference type="NCBI Taxonomy" id="42345"/>
    <lineage>
        <taxon>Eukaryota</taxon>
        <taxon>Viridiplantae</taxon>
        <taxon>Streptophyta</taxon>
        <taxon>Embryophyta</taxon>
        <taxon>Tracheophyta</taxon>
        <taxon>Spermatophyta</taxon>
        <taxon>Magnoliopsida</taxon>
        <taxon>Liliopsida</taxon>
        <taxon>Arecaceae</taxon>
        <taxon>Coryphoideae</taxon>
        <taxon>Phoeniceae</taxon>
        <taxon>Phoenix</taxon>
    </lineage>
</organism>
<dbReference type="GeneID" id="103720710"/>
<feature type="region of interest" description="Disordered" evidence="6">
    <location>
        <begin position="101"/>
        <end position="184"/>
    </location>
</feature>
<evidence type="ECO:0000313" key="9">
    <source>
        <dbReference type="Proteomes" id="UP000228380"/>
    </source>
</evidence>
<keyword evidence="7" id="KW-0812">Transmembrane</keyword>
<dbReference type="CDD" id="cd06464">
    <property type="entry name" value="ACD_sHsps-like"/>
    <property type="match status" value="1"/>
</dbReference>
<keyword evidence="7" id="KW-1133">Transmembrane helix</keyword>
<keyword evidence="7" id="KW-0472">Membrane</keyword>
<dbReference type="AlphaFoldDB" id="A0A8B7CXZ6"/>
<dbReference type="PROSITE" id="PS01031">
    <property type="entry name" value="SHSP"/>
    <property type="match status" value="1"/>
</dbReference>
<dbReference type="InterPro" id="IPR002068">
    <property type="entry name" value="A-crystallin/Hsp20_dom"/>
</dbReference>
<dbReference type="Proteomes" id="UP000228380">
    <property type="component" value="Unplaced"/>
</dbReference>
<dbReference type="GO" id="GO:0006952">
    <property type="term" value="P:defense response"/>
    <property type="evidence" value="ECO:0007669"/>
    <property type="project" value="UniProtKB-KW"/>
</dbReference>
<dbReference type="OrthoDB" id="1431247at2759"/>
<evidence type="ECO:0000256" key="2">
    <source>
        <dbReference type="ARBA" id="ARBA00022475"/>
    </source>
</evidence>
<dbReference type="InterPro" id="IPR008978">
    <property type="entry name" value="HSP20-like_chaperone"/>
</dbReference>
<feature type="transmembrane region" description="Helical" evidence="7">
    <location>
        <begin position="227"/>
        <end position="246"/>
    </location>
</feature>